<name>A0A7W7RRJ7_9ACTN</name>
<keyword evidence="2" id="KW-0503">Monooxygenase</keyword>
<dbReference type="GO" id="GO:0016705">
    <property type="term" value="F:oxidoreductase activity, acting on paired donors, with incorporation or reduction of molecular oxygen"/>
    <property type="evidence" value="ECO:0007669"/>
    <property type="project" value="InterPro"/>
</dbReference>
<dbReference type="GO" id="GO:0004497">
    <property type="term" value="F:monooxygenase activity"/>
    <property type="evidence" value="ECO:0007669"/>
    <property type="project" value="UniProtKB-KW"/>
</dbReference>
<dbReference type="AlphaFoldDB" id="A0A7W7RRJ7"/>
<sequence>MNVGLGLPISDPPALLDWARHADAGPFTTLALLDRLAYDNPEPLVALAMLAGATTRVRVQTEVLLAPLRQPALMAKQAATLDRMSGGRLTLGIGLGARRDDYRAAGVDLHGRGALLDEIMTVMRRVWHGEPYGDGVGPVGPAPAREGGPEVLFGAFSPAAIRRIARLGDGFLCASPLADVDRLFRATEHEWQAAGRSGRPRLVAQVNAALGPDPVIEEARDALHRYYSGSEYMDMPADYADVTVERMLTTPGEIRDALTRLNDLGADEVMFYCWSGDADQVDRFAQSLAP</sequence>
<dbReference type="EMBL" id="JACHJU010000001">
    <property type="protein sequence ID" value="MBB4936849.1"/>
    <property type="molecule type" value="Genomic_DNA"/>
</dbReference>
<gene>
    <name evidence="2" type="ORF">FHR32_001154</name>
</gene>
<dbReference type="InterPro" id="IPR011251">
    <property type="entry name" value="Luciferase-like_dom"/>
</dbReference>
<dbReference type="RefSeq" id="WP_184753317.1">
    <property type="nucleotide sequence ID" value="NZ_BAABEK010000070.1"/>
</dbReference>
<dbReference type="InterPro" id="IPR051260">
    <property type="entry name" value="Diverse_substr_monoxygenases"/>
</dbReference>
<evidence type="ECO:0000313" key="3">
    <source>
        <dbReference type="Proteomes" id="UP000534286"/>
    </source>
</evidence>
<dbReference type="Pfam" id="PF00296">
    <property type="entry name" value="Bac_luciferase"/>
    <property type="match status" value="1"/>
</dbReference>
<dbReference type="SUPFAM" id="SSF51679">
    <property type="entry name" value="Bacterial luciferase-like"/>
    <property type="match status" value="1"/>
</dbReference>
<dbReference type="Gene3D" id="3.20.20.30">
    <property type="entry name" value="Luciferase-like domain"/>
    <property type="match status" value="1"/>
</dbReference>
<evidence type="ECO:0000259" key="1">
    <source>
        <dbReference type="Pfam" id="PF00296"/>
    </source>
</evidence>
<protein>
    <submittedName>
        <fullName evidence="2">Alkanesulfonate monooxygenase SsuD/methylene tetrahydromethanopterin reductase-like flavin-dependent oxidoreductase (Luciferase family)</fullName>
    </submittedName>
</protein>
<dbReference type="Proteomes" id="UP000534286">
    <property type="component" value="Unassembled WGS sequence"/>
</dbReference>
<dbReference type="PANTHER" id="PTHR30011">
    <property type="entry name" value="ALKANESULFONATE MONOOXYGENASE-RELATED"/>
    <property type="match status" value="1"/>
</dbReference>
<dbReference type="InterPro" id="IPR036661">
    <property type="entry name" value="Luciferase-like_sf"/>
</dbReference>
<evidence type="ECO:0000313" key="2">
    <source>
        <dbReference type="EMBL" id="MBB4936849.1"/>
    </source>
</evidence>
<keyword evidence="3" id="KW-1185">Reference proteome</keyword>
<comment type="caution">
    <text evidence="2">The sequence shown here is derived from an EMBL/GenBank/DDBJ whole genome shotgun (WGS) entry which is preliminary data.</text>
</comment>
<feature type="domain" description="Luciferase-like" evidence="1">
    <location>
        <begin position="11"/>
        <end position="238"/>
    </location>
</feature>
<reference evidence="2 3" key="1">
    <citation type="submission" date="2020-08" db="EMBL/GenBank/DDBJ databases">
        <title>Sequencing the genomes of 1000 actinobacteria strains.</title>
        <authorList>
            <person name="Klenk H.-P."/>
        </authorList>
    </citation>
    <scope>NUCLEOTIDE SEQUENCE [LARGE SCALE GENOMIC DNA]</scope>
    <source>
        <strain evidence="2 3">DSM 43023</strain>
    </source>
</reference>
<keyword evidence="2" id="KW-0560">Oxidoreductase</keyword>
<organism evidence="2 3">
    <name type="scientific">Streptosporangium album</name>
    <dbReference type="NCBI Taxonomy" id="47479"/>
    <lineage>
        <taxon>Bacteria</taxon>
        <taxon>Bacillati</taxon>
        <taxon>Actinomycetota</taxon>
        <taxon>Actinomycetes</taxon>
        <taxon>Streptosporangiales</taxon>
        <taxon>Streptosporangiaceae</taxon>
        <taxon>Streptosporangium</taxon>
    </lineage>
</organism>
<dbReference type="PANTHER" id="PTHR30011:SF32">
    <property type="entry name" value="CONSERVED PROTEIN"/>
    <property type="match status" value="1"/>
</dbReference>
<accession>A0A7W7RRJ7</accession>
<proteinExistence type="predicted"/>